<keyword evidence="2" id="KW-0472">Membrane</keyword>
<gene>
    <name evidence="4" type="ORF">AAE3_LOCUS10582</name>
</gene>
<dbReference type="AlphaFoldDB" id="A0A8S0WG23"/>
<evidence type="ECO:0000256" key="1">
    <source>
        <dbReference type="SAM" id="MobiDB-lite"/>
    </source>
</evidence>
<reference evidence="4 5" key="1">
    <citation type="submission" date="2020-01" db="EMBL/GenBank/DDBJ databases">
        <authorList>
            <person name="Gupta K D."/>
        </authorList>
    </citation>
    <scope>NUCLEOTIDE SEQUENCE [LARGE SCALE GENOMIC DNA]</scope>
</reference>
<proteinExistence type="predicted"/>
<feature type="transmembrane region" description="Helical" evidence="2">
    <location>
        <begin position="126"/>
        <end position="147"/>
    </location>
</feature>
<feature type="compositionally biased region" description="Polar residues" evidence="1">
    <location>
        <begin position="333"/>
        <end position="343"/>
    </location>
</feature>
<name>A0A8S0WG23_CYCAE</name>
<evidence type="ECO:0000313" key="5">
    <source>
        <dbReference type="Proteomes" id="UP000467700"/>
    </source>
</evidence>
<keyword evidence="2" id="KW-1133">Transmembrane helix</keyword>
<feature type="transmembrane region" description="Helical" evidence="2">
    <location>
        <begin position="241"/>
        <end position="258"/>
    </location>
</feature>
<dbReference type="Proteomes" id="UP000467700">
    <property type="component" value="Unassembled WGS sequence"/>
</dbReference>
<evidence type="ECO:0000256" key="2">
    <source>
        <dbReference type="SAM" id="Phobius"/>
    </source>
</evidence>
<feature type="transmembrane region" description="Helical" evidence="2">
    <location>
        <begin position="162"/>
        <end position="186"/>
    </location>
</feature>
<feature type="region of interest" description="Disordered" evidence="1">
    <location>
        <begin position="327"/>
        <end position="358"/>
    </location>
</feature>
<sequence length="358" mass="40362">MELFARDSGEGSFVYLANFTLLGSSAIWGIGISQTLRYFLRSPNEREDEPAYLSVLVLWLCFADTLREAFTIYSANTLYFNTVVWYQHLIWVPGVLMPYLFSALVALSAQTFFTYRIWILSEKKRFIPVIAVLPILFQLCFPPILFYSIDSDNISTEIQKDLLLAILVVGATVDISISGGLCALLWRHYIGEGPVLQSTRSLLQRMMLLSVNTGMWTALISCGTVIIFFRSGSEHDWKFFAYFHILSPLYYTTVLANLNARTYLRQRCDPALPSDLVATGGGRAFLAGGGLFDDQIIEEIRFADVGSKEGGRSRPSADTLQPDFMFKSYAGSDDQSNQLSPTSERVRSPDHERTFEHH</sequence>
<dbReference type="Pfam" id="PF20152">
    <property type="entry name" value="DUF6534"/>
    <property type="match status" value="1"/>
</dbReference>
<protein>
    <recommendedName>
        <fullName evidence="3">DUF6534 domain-containing protein</fullName>
    </recommendedName>
</protein>
<feature type="transmembrane region" description="Helical" evidence="2">
    <location>
        <begin position="12"/>
        <end position="30"/>
    </location>
</feature>
<feature type="domain" description="DUF6534" evidence="3">
    <location>
        <begin position="171"/>
        <end position="262"/>
    </location>
</feature>
<dbReference type="PANTHER" id="PTHR40465">
    <property type="entry name" value="CHROMOSOME 1, WHOLE GENOME SHOTGUN SEQUENCE"/>
    <property type="match status" value="1"/>
</dbReference>
<accession>A0A8S0WG23</accession>
<organism evidence="4 5">
    <name type="scientific">Cyclocybe aegerita</name>
    <name type="common">Black poplar mushroom</name>
    <name type="synonym">Agrocybe aegerita</name>
    <dbReference type="NCBI Taxonomy" id="1973307"/>
    <lineage>
        <taxon>Eukaryota</taxon>
        <taxon>Fungi</taxon>
        <taxon>Dikarya</taxon>
        <taxon>Basidiomycota</taxon>
        <taxon>Agaricomycotina</taxon>
        <taxon>Agaricomycetes</taxon>
        <taxon>Agaricomycetidae</taxon>
        <taxon>Agaricales</taxon>
        <taxon>Agaricineae</taxon>
        <taxon>Bolbitiaceae</taxon>
        <taxon>Cyclocybe</taxon>
    </lineage>
</organism>
<feature type="transmembrane region" description="Helical" evidence="2">
    <location>
        <begin position="207"/>
        <end position="229"/>
    </location>
</feature>
<keyword evidence="2" id="KW-0812">Transmembrane</keyword>
<evidence type="ECO:0000259" key="3">
    <source>
        <dbReference type="Pfam" id="PF20152"/>
    </source>
</evidence>
<feature type="transmembrane region" description="Helical" evidence="2">
    <location>
        <begin position="90"/>
        <end position="114"/>
    </location>
</feature>
<dbReference type="PANTHER" id="PTHR40465:SF1">
    <property type="entry name" value="DUF6534 DOMAIN-CONTAINING PROTEIN"/>
    <property type="match status" value="1"/>
</dbReference>
<evidence type="ECO:0000313" key="4">
    <source>
        <dbReference type="EMBL" id="CAA7268540.1"/>
    </source>
</evidence>
<feature type="compositionally biased region" description="Basic and acidic residues" evidence="1">
    <location>
        <begin position="344"/>
        <end position="358"/>
    </location>
</feature>
<dbReference type="InterPro" id="IPR045339">
    <property type="entry name" value="DUF6534"/>
</dbReference>
<dbReference type="EMBL" id="CACVBS010000068">
    <property type="protein sequence ID" value="CAA7268540.1"/>
    <property type="molecule type" value="Genomic_DNA"/>
</dbReference>
<dbReference type="OrthoDB" id="2884999at2759"/>
<keyword evidence="5" id="KW-1185">Reference proteome</keyword>
<comment type="caution">
    <text evidence="4">The sequence shown here is derived from an EMBL/GenBank/DDBJ whole genome shotgun (WGS) entry which is preliminary data.</text>
</comment>